<name>A0A6J8BQN7_MYTCO</name>
<dbReference type="GO" id="GO:0044218">
    <property type="term" value="C:other organism cell membrane"/>
    <property type="evidence" value="ECO:0007669"/>
    <property type="project" value="UniProtKB-KW"/>
</dbReference>
<feature type="compositionally biased region" description="Acidic residues" evidence="6">
    <location>
        <begin position="21"/>
        <end position="31"/>
    </location>
</feature>
<evidence type="ECO:0000256" key="1">
    <source>
        <dbReference type="ARBA" id="ARBA00004175"/>
    </source>
</evidence>
<dbReference type="EMBL" id="CACVKT020003697">
    <property type="protein sequence ID" value="CAC5385390.1"/>
    <property type="molecule type" value="Genomic_DNA"/>
</dbReference>
<evidence type="ECO:0000256" key="6">
    <source>
        <dbReference type="SAM" id="MobiDB-lite"/>
    </source>
</evidence>
<proteinExistence type="predicted"/>
<keyword evidence="4" id="KW-1053">Target membrane</keyword>
<keyword evidence="4" id="KW-0472">Membrane</keyword>
<dbReference type="GO" id="GO:0042151">
    <property type="term" value="C:nematocyst"/>
    <property type="evidence" value="ECO:0007669"/>
    <property type="project" value="UniProtKB-SubCell"/>
</dbReference>
<feature type="compositionally biased region" description="Polar residues" evidence="6">
    <location>
        <begin position="1"/>
        <end position="10"/>
    </location>
</feature>
<dbReference type="OrthoDB" id="6088470at2759"/>
<dbReference type="AlphaFoldDB" id="A0A6J8BQN7"/>
<gene>
    <name evidence="7" type="ORF">MCOR_20938</name>
</gene>
<evidence type="ECO:0000313" key="7">
    <source>
        <dbReference type="EMBL" id="CAC5385390.1"/>
    </source>
</evidence>
<dbReference type="Gene3D" id="2.60.270.20">
    <property type="entry name" value="Cytolysin/lectin"/>
    <property type="match status" value="1"/>
</dbReference>
<dbReference type="Proteomes" id="UP000507470">
    <property type="component" value="Unassembled WGS sequence"/>
</dbReference>
<dbReference type="InterPro" id="IPR050677">
    <property type="entry name" value="Actinoporin_PFT"/>
</dbReference>
<protein>
    <submittedName>
        <fullName evidence="7">Uncharacterized protein</fullName>
    </submittedName>
</protein>
<comment type="subcellular location">
    <subcellularLocation>
        <location evidence="2">Nematocyst</location>
    </subcellularLocation>
    <subcellularLocation>
        <location evidence="1">Target cell membrane</location>
    </subcellularLocation>
</comment>
<dbReference type="SUPFAM" id="SSF63724">
    <property type="entry name" value="Cytolysin/lectin"/>
    <property type="match status" value="1"/>
</dbReference>
<dbReference type="PANTHER" id="PTHR40388">
    <property type="entry name" value="BRYOPORIN"/>
    <property type="match status" value="1"/>
</dbReference>
<keyword evidence="8" id="KW-1185">Reference proteome</keyword>
<keyword evidence="3" id="KW-1052">Target cell membrane</keyword>
<dbReference type="InterPro" id="IPR015926">
    <property type="entry name" value="Cytolysin/lectin"/>
</dbReference>
<evidence type="ECO:0000256" key="5">
    <source>
        <dbReference type="ARBA" id="ARBA00023331"/>
    </source>
</evidence>
<evidence type="ECO:0000256" key="3">
    <source>
        <dbReference type="ARBA" id="ARBA00022537"/>
    </source>
</evidence>
<organism evidence="7 8">
    <name type="scientific">Mytilus coruscus</name>
    <name type="common">Sea mussel</name>
    <dbReference type="NCBI Taxonomy" id="42192"/>
    <lineage>
        <taxon>Eukaryota</taxon>
        <taxon>Metazoa</taxon>
        <taxon>Spiralia</taxon>
        <taxon>Lophotrochozoa</taxon>
        <taxon>Mollusca</taxon>
        <taxon>Bivalvia</taxon>
        <taxon>Autobranchia</taxon>
        <taxon>Pteriomorphia</taxon>
        <taxon>Mytilida</taxon>
        <taxon>Mytiloidea</taxon>
        <taxon>Mytilidae</taxon>
        <taxon>Mytilinae</taxon>
        <taxon>Mytilus</taxon>
    </lineage>
</organism>
<keyword evidence="5" id="KW-0166">Nematocyst</keyword>
<feature type="region of interest" description="Disordered" evidence="6">
    <location>
        <begin position="1"/>
        <end position="50"/>
    </location>
</feature>
<evidence type="ECO:0000313" key="8">
    <source>
        <dbReference type="Proteomes" id="UP000507470"/>
    </source>
</evidence>
<evidence type="ECO:0000256" key="4">
    <source>
        <dbReference type="ARBA" id="ARBA00023298"/>
    </source>
</evidence>
<accession>A0A6J8BQN7</accession>
<dbReference type="PANTHER" id="PTHR40388:SF1">
    <property type="entry name" value="BRYOPORIN"/>
    <property type="match status" value="1"/>
</dbReference>
<reference evidence="7 8" key="1">
    <citation type="submission" date="2020-06" db="EMBL/GenBank/DDBJ databases">
        <authorList>
            <person name="Li R."/>
            <person name="Bekaert M."/>
        </authorList>
    </citation>
    <scope>NUCLEOTIDE SEQUENCE [LARGE SCALE GENOMIC DNA]</scope>
    <source>
        <strain evidence="8">wild</strain>
    </source>
</reference>
<sequence length="250" mass="28140">MDDTLNNASNEDVCRFVSSSQEDDTESEDRNDDANTRNNTRDQSNMSRVTWNGHMVTSMGKSTRLGSSLHGTNMSTMMTNTQYRTVVGIEITNWTRYHLTSPEVNIRSGYISVPPVSVQPGHKESMIAHKHAYTMTGSSGVVSWLIRNKERRVVIVWRSPFLASNTMAVCLTTVGKDNHDSSWFNIITQMKTDANLKYKCFTYDNVIKEIMIEDDGFQICGSMGTSHKPEVKITVRPTNRLDLSIADGIQ</sequence>
<evidence type="ECO:0000256" key="2">
    <source>
        <dbReference type="ARBA" id="ARBA00004532"/>
    </source>
</evidence>